<keyword evidence="5" id="KW-0547">Nucleotide-binding</keyword>
<dbReference type="Gene3D" id="1.10.287.130">
    <property type="match status" value="1"/>
</dbReference>
<feature type="transmembrane region" description="Helical" evidence="10">
    <location>
        <begin position="29"/>
        <end position="48"/>
    </location>
</feature>
<keyword evidence="10" id="KW-1133">Transmembrane helix</keyword>
<keyword evidence="10" id="KW-0472">Membrane</keyword>
<dbReference type="Gene3D" id="3.30.565.10">
    <property type="entry name" value="Histidine kinase-like ATPase, C-terminal domain"/>
    <property type="match status" value="1"/>
</dbReference>
<evidence type="ECO:0000256" key="4">
    <source>
        <dbReference type="ARBA" id="ARBA00022679"/>
    </source>
</evidence>
<dbReference type="RefSeq" id="WP_128419947.1">
    <property type="nucleotide sequence ID" value="NZ_CP049017.1"/>
</dbReference>
<name>A0A2S6ZGB7_9XANT</name>
<proteinExistence type="predicted"/>
<dbReference type="SMART" id="SM00388">
    <property type="entry name" value="HisKA"/>
    <property type="match status" value="1"/>
</dbReference>
<dbReference type="OrthoDB" id="9770473at2"/>
<feature type="coiled-coil region" evidence="9">
    <location>
        <begin position="188"/>
        <end position="225"/>
    </location>
</feature>
<keyword evidence="4" id="KW-0808">Transferase</keyword>
<evidence type="ECO:0000256" key="2">
    <source>
        <dbReference type="ARBA" id="ARBA00012438"/>
    </source>
</evidence>
<dbReference type="PANTHER" id="PTHR43065:SF46">
    <property type="entry name" value="C4-DICARBOXYLATE TRANSPORT SENSOR PROTEIN DCTB"/>
    <property type="match status" value="1"/>
</dbReference>
<dbReference type="InterPro" id="IPR004358">
    <property type="entry name" value="Sig_transdc_His_kin-like_C"/>
</dbReference>
<evidence type="ECO:0000256" key="1">
    <source>
        <dbReference type="ARBA" id="ARBA00000085"/>
    </source>
</evidence>
<feature type="transmembrane region" description="Helical" evidence="10">
    <location>
        <begin position="60"/>
        <end position="81"/>
    </location>
</feature>
<dbReference type="AlphaFoldDB" id="A0A2S6ZGB7"/>
<dbReference type="GO" id="GO:0005524">
    <property type="term" value="F:ATP binding"/>
    <property type="evidence" value="ECO:0007669"/>
    <property type="project" value="UniProtKB-KW"/>
</dbReference>
<evidence type="ECO:0000256" key="10">
    <source>
        <dbReference type="SAM" id="Phobius"/>
    </source>
</evidence>
<feature type="transmembrane region" description="Helical" evidence="10">
    <location>
        <begin position="138"/>
        <end position="158"/>
    </location>
</feature>
<dbReference type="PANTHER" id="PTHR43065">
    <property type="entry name" value="SENSOR HISTIDINE KINASE"/>
    <property type="match status" value="1"/>
</dbReference>
<feature type="domain" description="Histidine kinase" evidence="11">
    <location>
        <begin position="241"/>
        <end position="450"/>
    </location>
</feature>
<dbReference type="Proteomes" id="UP000239898">
    <property type="component" value="Unassembled WGS sequence"/>
</dbReference>
<gene>
    <name evidence="12" type="ORF">XthCFBP4691_08070</name>
</gene>
<dbReference type="InterPro" id="IPR036097">
    <property type="entry name" value="HisK_dim/P_sf"/>
</dbReference>
<protein>
    <recommendedName>
        <fullName evidence="2">histidine kinase</fullName>
        <ecNumber evidence="2">2.7.13.3</ecNumber>
    </recommendedName>
</protein>
<evidence type="ECO:0000256" key="9">
    <source>
        <dbReference type="SAM" id="Coils"/>
    </source>
</evidence>
<dbReference type="SUPFAM" id="SSF55874">
    <property type="entry name" value="ATPase domain of HSP90 chaperone/DNA topoisomerase II/histidine kinase"/>
    <property type="match status" value="1"/>
</dbReference>
<comment type="catalytic activity">
    <reaction evidence="1">
        <text>ATP + protein L-histidine = ADP + protein N-phospho-L-histidine.</text>
        <dbReference type="EC" id="2.7.13.3"/>
    </reaction>
</comment>
<keyword evidence="10" id="KW-0812">Transmembrane</keyword>
<keyword evidence="7" id="KW-0067">ATP-binding</keyword>
<dbReference type="InterPro" id="IPR005467">
    <property type="entry name" value="His_kinase_dom"/>
</dbReference>
<reference evidence="12 13" key="1">
    <citation type="submission" date="2016-08" db="EMBL/GenBank/DDBJ databases">
        <title>Evolution of the type three secretion system and type three effector repertoires in Xanthomonas.</title>
        <authorList>
            <person name="Merda D."/>
            <person name="Briand M."/>
            <person name="Bosis E."/>
            <person name="Rousseau C."/>
            <person name="Portier P."/>
            <person name="Jacques M.-A."/>
            <person name="Fischer-Le Saux M."/>
        </authorList>
    </citation>
    <scope>NUCLEOTIDE SEQUENCE [LARGE SCALE GENOMIC DNA]</scope>
    <source>
        <strain evidence="12 13">CFBP 4691</strain>
    </source>
</reference>
<dbReference type="InterPro" id="IPR036890">
    <property type="entry name" value="HATPase_C_sf"/>
</dbReference>
<keyword evidence="6 12" id="KW-0418">Kinase</keyword>
<evidence type="ECO:0000256" key="3">
    <source>
        <dbReference type="ARBA" id="ARBA00022553"/>
    </source>
</evidence>
<organism evidence="12 13">
    <name type="scientific">Xanthomonas theicola</name>
    <dbReference type="NCBI Taxonomy" id="56464"/>
    <lineage>
        <taxon>Bacteria</taxon>
        <taxon>Pseudomonadati</taxon>
        <taxon>Pseudomonadota</taxon>
        <taxon>Gammaproteobacteria</taxon>
        <taxon>Lysobacterales</taxon>
        <taxon>Lysobacteraceae</taxon>
        <taxon>Xanthomonas</taxon>
    </lineage>
</organism>
<evidence type="ECO:0000256" key="8">
    <source>
        <dbReference type="ARBA" id="ARBA00023012"/>
    </source>
</evidence>
<keyword evidence="9" id="KW-0175">Coiled coil</keyword>
<keyword evidence="13" id="KW-1185">Reference proteome</keyword>
<dbReference type="SUPFAM" id="SSF47384">
    <property type="entry name" value="Homodimeric domain of signal transducing histidine kinase"/>
    <property type="match status" value="1"/>
</dbReference>
<evidence type="ECO:0000256" key="5">
    <source>
        <dbReference type="ARBA" id="ARBA00022741"/>
    </source>
</evidence>
<accession>A0A2S6ZGB7</accession>
<dbReference type="CDD" id="cd00082">
    <property type="entry name" value="HisKA"/>
    <property type="match status" value="1"/>
</dbReference>
<dbReference type="SMART" id="SM00387">
    <property type="entry name" value="HATPase_c"/>
    <property type="match status" value="1"/>
</dbReference>
<evidence type="ECO:0000256" key="7">
    <source>
        <dbReference type="ARBA" id="ARBA00022840"/>
    </source>
</evidence>
<dbReference type="EC" id="2.7.13.3" evidence="2"/>
<feature type="transmembrane region" description="Helical" evidence="10">
    <location>
        <begin position="164"/>
        <end position="184"/>
    </location>
</feature>
<evidence type="ECO:0000313" key="13">
    <source>
        <dbReference type="Proteomes" id="UP000239898"/>
    </source>
</evidence>
<dbReference type="PRINTS" id="PR00344">
    <property type="entry name" value="BCTRLSENSOR"/>
</dbReference>
<evidence type="ECO:0000256" key="6">
    <source>
        <dbReference type="ARBA" id="ARBA00022777"/>
    </source>
</evidence>
<keyword evidence="3" id="KW-0597">Phosphoprotein</keyword>
<dbReference type="InterPro" id="IPR003594">
    <property type="entry name" value="HATPase_dom"/>
</dbReference>
<dbReference type="Pfam" id="PF02518">
    <property type="entry name" value="HATPase_c"/>
    <property type="match status" value="1"/>
</dbReference>
<dbReference type="GO" id="GO:0000155">
    <property type="term" value="F:phosphorelay sensor kinase activity"/>
    <property type="evidence" value="ECO:0007669"/>
    <property type="project" value="InterPro"/>
</dbReference>
<dbReference type="InterPro" id="IPR003661">
    <property type="entry name" value="HisK_dim/P_dom"/>
</dbReference>
<evidence type="ECO:0000259" key="11">
    <source>
        <dbReference type="PROSITE" id="PS50109"/>
    </source>
</evidence>
<sequence>MKSVSAFRWLATSRNDDPIHRRHASFLQALLIAIALYVLGDIAFFLYVARPNELLARPELAFALGGNALAALGALAGVLLIRCGRSPAATRAFIAAILAGTLLTYARVDIYGLMTDPMPAIALALAGMVLGRRRLWQVFLALAATCVLASIVQALWNVATRPGWGNAGLTLGAVGAYLLLTLVLDRTIAALRDSLVESEARRRELEQVNLRLVREMAERERVQAQLLHAQRMEALGRLASGVVHDFDNIINVIIGYAQRRDSLKDYGVAPLVKTLENIETASRRALAVSRKILNFGRAEPGISSVFDARKALVEAEPMLGQLFGHEIRLEGIAPGVPLWVEMDLDDLELAVLNIAANARDAMDGRGVFRIRGESRDGHVVLALSDTGPGIPGPLLARILEPFYTTKPVGKGTGLGLSVVNDIVAAAGGRVEAGNGADGGAVIRLHLPAAATSDHPANR</sequence>
<dbReference type="PROSITE" id="PS50109">
    <property type="entry name" value="HIS_KIN"/>
    <property type="match status" value="1"/>
</dbReference>
<dbReference type="EMBL" id="MIGX01000029">
    <property type="protein sequence ID" value="PPT91304.1"/>
    <property type="molecule type" value="Genomic_DNA"/>
</dbReference>
<comment type="caution">
    <text evidence="12">The sequence shown here is derived from an EMBL/GenBank/DDBJ whole genome shotgun (WGS) entry which is preliminary data.</text>
</comment>
<evidence type="ECO:0000313" key="12">
    <source>
        <dbReference type="EMBL" id="PPT91304.1"/>
    </source>
</evidence>
<keyword evidence="8" id="KW-0902">Two-component regulatory system</keyword>
<feature type="transmembrane region" description="Helical" evidence="10">
    <location>
        <begin position="88"/>
        <end position="105"/>
    </location>
</feature>